<reference evidence="1" key="1">
    <citation type="submission" date="2018-02" db="EMBL/GenBank/DDBJ databases">
        <title>Rhizophora mucronata_Transcriptome.</title>
        <authorList>
            <person name="Meera S.P."/>
            <person name="Sreeshan A."/>
            <person name="Augustine A."/>
        </authorList>
    </citation>
    <scope>NUCLEOTIDE SEQUENCE</scope>
    <source>
        <tissue evidence="1">Leaf</tissue>
    </source>
</reference>
<name>A0A2P2M6V8_RHIMU</name>
<evidence type="ECO:0000313" key="1">
    <source>
        <dbReference type="EMBL" id="MBX25968.1"/>
    </source>
</evidence>
<dbReference type="EMBL" id="GGEC01045477">
    <property type="protein sequence ID" value="MBX25961.1"/>
    <property type="molecule type" value="Transcribed_RNA"/>
</dbReference>
<accession>A0A2P2M6V8</accession>
<sequence length="80" mass="9179">MPRCAFLAFYGQDLDNPCNFLFPTLHISNSHDTELFNSILCNVYVCMICPIKQLMRIANCKLQKQMDTLQQSCFVVNTAL</sequence>
<dbReference type="AlphaFoldDB" id="A0A2P2M6V8"/>
<proteinExistence type="predicted"/>
<dbReference type="EMBL" id="GGEC01045484">
    <property type="protein sequence ID" value="MBX25968.1"/>
    <property type="molecule type" value="Transcribed_RNA"/>
</dbReference>
<protein>
    <submittedName>
        <fullName evidence="1">Ubiquitin-conjugating enzyme E2 1-like</fullName>
    </submittedName>
</protein>
<organism evidence="1">
    <name type="scientific">Rhizophora mucronata</name>
    <name type="common">Asiatic mangrove</name>
    <dbReference type="NCBI Taxonomy" id="61149"/>
    <lineage>
        <taxon>Eukaryota</taxon>
        <taxon>Viridiplantae</taxon>
        <taxon>Streptophyta</taxon>
        <taxon>Embryophyta</taxon>
        <taxon>Tracheophyta</taxon>
        <taxon>Spermatophyta</taxon>
        <taxon>Magnoliopsida</taxon>
        <taxon>eudicotyledons</taxon>
        <taxon>Gunneridae</taxon>
        <taxon>Pentapetalae</taxon>
        <taxon>rosids</taxon>
        <taxon>fabids</taxon>
        <taxon>Malpighiales</taxon>
        <taxon>Rhizophoraceae</taxon>
        <taxon>Rhizophora</taxon>
    </lineage>
</organism>